<reference evidence="2" key="1">
    <citation type="journal article" date="2014" name="Front. Microbiol.">
        <title>High frequency of phylogenetically diverse reductive dehalogenase-homologous genes in deep subseafloor sedimentary metagenomes.</title>
        <authorList>
            <person name="Kawai M."/>
            <person name="Futagami T."/>
            <person name="Toyoda A."/>
            <person name="Takaki Y."/>
            <person name="Nishi S."/>
            <person name="Hori S."/>
            <person name="Arai W."/>
            <person name="Tsubouchi T."/>
            <person name="Morono Y."/>
            <person name="Uchiyama I."/>
            <person name="Ito T."/>
            <person name="Fujiyama A."/>
            <person name="Inagaki F."/>
            <person name="Takami H."/>
        </authorList>
    </citation>
    <scope>NUCLEOTIDE SEQUENCE</scope>
    <source>
        <strain evidence="2">Expedition CK06-06</strain>
    </source>
</reference>
<dbReference type="GO" id="GO:0002939">
    <property type="term" value="P:tRNA N1-guanine methylation"/>
    <property type="evidence" value="ECO:0007669"/>
    <property type="project" value="TreeGrafter"/>
</dbReference>
<comment type="caution">
    <text evidence="2">The sequence shown here is derived from an EMBL/GenBank/DDBJ whole genome shotgun (WGS) entry which is preliminary data.</text>
</comment>
<dbReference type="GO" id="GO:0005829">
    <property type="term" value="C:cytosol"/>
    <property type="evidence" value="ECO:0007669"/>
    <property type="project" value="TreeGrafter"/>
</dbReference>
<proteinExistence type="predicted"/>
<dbReference type="InterPro" id="IPR029026">
    <property type="entry name" value="tRNA_m1G_MTases_N"/>
</dbReference>
<dbReference type="InterPro" id="IPR029028">
    <property type="entry name" value="Alpha/beta_knot_MTases"/>
</dbReference>
<evidence type="ECO:0000259" key="1">
    <source>
        <dbReference type="Pfam" id="PF01746"/>
    </source>
</evidence>
<dbReference type="InterPro" id="IPR002649">
    <property type="entry name" value="tRNA_m1G_MeTrfase_TrmD"/>
</dbReference>
<evidence type="ECO:0000313" key="2">
    <source>
        <dbReference type="EMBL" id="GAH42896.1"/>
    </source>
</evidence>
<dbReference type="PANTHER" id="PTHR46417">
    <property type="entry name" value="TRNA (GUANINE-N(1)-)-METHYLTRANSFERASE"/>
    <property type="match status" value="1"/>
</dbReference>
<dbReference type="Pfam" id="PF01746">
    <property type="entry name" value="tRNA_m1G_MT"/>
    <property type="match status" value="1"/>
</dbReference>
<gene>
    <name evidence="2" type="ORF">S03H2_16732</name>
</gene>
<organism evidence="2">
    <name type="scientific">marine sediment metagenome</name>
    <dbReference type="NCBI Taxonomy" id="412755"/>
    <lineage>
        <taxon>unclassified sequences</taxon>
        <taxon>metagenomes</taxon>
        <taxon>ecological metagenomes</taxon>
    </lineage>
</organism>
<dbReference type="SUPFAM" id="SSF75217">
    <property type="entry name" value="alpha/beta knot"/>
    <property type="match status" value="1"/>
</dbReference>
<accession>X1FB77</accession>
<protein>
    <recommendedName>
        <fullName evidence="1">tRNA methyltransferase TRMD/TRM10-type domain-containing protein</fullName>
    </recommendedName>
</protein>
<name>X1FB77_9ZZZZ</name>
<dbReference type="InterPro" id="IPR016009">
    <property type="entry name" value="tRNA_MeTrfase_TRMD/TRM10"/>
</dbReference>
<sequence>MAEGVAIQSPMRIDILCLFPEMFVSPFNQSIVKRAKEQGLIDIMVHNIRDYTHDRHHTVDDYPYGGGPGMVLKPEPVFEAVAAVKQQLNINEIPIILLTPQGRLLNQRVAGELSLHPHLMLICGHYEGVDERVHSHLATDEISIGVKVMSEKALNILREAGAKVDYGKNHAIIPRNLVEEALRKAPRAIKYCARNPKRDFVLNKGEIHFTTGGSPPCIIDWKTGVLYSGGV</sequence>
<dbReference type="PANTHER" id="PTHR46417:SF1">
    <property type="entry name" value="TRNA (GUANINE-N(1)-)-METHYLTRANSFERASE"/>
    <property type="match status" value="1"/>
</dbReference>
<dbReference type="EMBL" id="BARU01008570">
    <property type="protein sequence ID" value="GAH42896.1"/>
    <property type="molecule type" value="Genomic_DNA"/>
</dbReference>
<dbReference type="GO" id="GO:0015948">
    <property type="term" value="P:methanogenesis"/>
    <property type="evidence" value="ECO:0007669"/>
    <property type="project" value="InterPro"/>
</dbReference>
<feature type="domain" description="tRNA methyltransferase TRMD/TRM10-type" evidence="1">
    <location>
        <begin position="11"/>
        <end position="150"/>
    </location>
</feature>
<dbReference type="AlphaFoldDB" id="X1FB77"/>
<dbReference type="GO" id="GO:0052906">
    <property type="term" value="F:tRNA (guanine(37)-N1)-methyltransferase activity"/>
    <property type="evidence" value="ECO:0007669"/>
    <property type="project" value="InterPro"/>
</dbReference>
<dbReference type="Gene3D" id="3.40.1280.10">
    <property type="match status" value="1"/>
</dbReference>